<dbReference type="AlphaFoldDB" id="A0A9W6LW42"/>
<dbReference type="GO" id="GO:0005737">
    <property type="term" value="C:cytoplasm"/>
    <property type="evidence" value="ECO:0007669"/>
    <property type="project" value="TreeGrafter"/>
</dbReference>
<evidence type="ECO:0000256" key="1">
    <source>
        <dbReference type="PIRNR" id="PIRNR037226"/>
    </source>
</evidence>
<dbReference type="Gene3D" id="3.40.630.10">
    <property type="entry name" value="Zn peptidases"/>
    <property type="match status" value="1"/>
</dbReference>
<protein>
    <recommendedName>
        <fullName evidence="1">Peptidase M20 domain-containing protein 2</fullName>
    </recommendedName>
</protein>
<dbReference type="InterPro" id="IPR052030">
    <property type="entry name" value="Peptidase_M20/M20A_hydrolases"/>
</dbReference>
<dbReference type="GO" id="GO:0016805">
    <property type="term" value="F:dipeptidase activity"/>
    <property type="evidence" value="ECO:0007669"/>
    <property type="project" value="InterPro"/>
</dbReference>
<name>A0A9W6LW42_9MICO</name>
<dbReference type="NCBIfam" id="TIGR01891">
    <property type="entry name" value="amidohydrolases"/>
    <property type="match status" value="1"/>
</dbReference>
<dbReference type="FunFam" id="3.30.70.360:FF:000004">
    <property type="entry name" value="Peptidase M20 domain-containing protein 2"/>
    <property type="match status" value="1"/>
</dbReference>
<dbReference type="PANTHER" id="PTHR30575:SF0">
    <property type="entry name" value="XAA-ARG DIPEPTIDASE"/>
    <property type="match status" value="1"/>
</dbReference>
<feature type="domain" description="Peptidase M20 dimerisation" evidence="2">
    <location>
        <begin position="184"/>
        <end position="258"/>
    </location>
</feature>
<dbReference type="SUPFAM" id="SSF53187">
    <property type="entry name" value="Zn-dependent exopeptidases"/>
    <property type="match status" value="1"/>
</dbReference>
<dbReference type="Pfam" id="PF01546">
    <property type="entry name" value="Peptidase_M20"/>
    <property type="match status" value="1"/>
</dbReference>
<dbReference type="SUPFAM" id="SSF55031">
    <property type="entry name" value="Bacterial exopeptidase dimerisation domain"/>
    <property type="match status" value="1"/>
</dbReference>
<comment type="similarity">
    <text evidence="1">Belongs to the peptidase M20A family.</text>
</comment>
<reference evidence="3" key="1">
    <citation type="journal article" date="2014" name="Int. J. Syst. Evol. Microbiol.">
        <title>Complete genome sequence of Corynebacterium casei LMG S-19264T (=DSM 44701T), isolated from a smear-ripened cheese.</title>
        <authorList>
            <consortium name="US DOE Joint Genome Institute (JGI-PGF)"/>
            <person name="Walter F."/>
            <person name="Albersmeier A."/>
            <person name="Kalinowski J."/>
            <person name="Ruckert C."/>
        </authorList>
    </citation>
    <scope>NUCLEOTIDE SEQUENCE</scope>
    <source>
        <strain evidence="3">VKM Ac-1020</strain>
    </source>
</reference>
<dbReference type="InterPro" id="IPR011650">
    <property type="entry name" value="Peptidase_M20_dimer"/>
</dbReference>
<dbReference type="InterPro" id="IPR002933">
    <property type="entry name" value="Peptidase_M20"/>
</dbReference>
<dbReference type="Gene3D" id="3.30.70.360">
    <property type="match status" value="1"/>
</dbReference>
<evidence type="ECO:0000313" key="4">
    <source>
        <dbReference type="Proteomes" id="UP001142462"/>
    </source>
</evidence>
<dbReference type="EMBL" id="BSEJ01000006">
    <property type="protein sequence ID" value="GLJ61404.1"/>
    <property type="molecule type" value="Genomic_DNA"/>
</dbReference>
<gene>
    <name evidence="3" type="ORF">GCM10017576_15330</name>
</gene>
<dbReference type="InterPro" id="IPR017144">
    <property type="entry name" value="Xaa-Arg_dipeptidase"/>
</dbReference>
<comment type="caution">
    <text evidence="3">The sequence shown here is derived from an EMBL/GenBank/DDBJ whole genome shotgun (WGS) entry which is preliminary data.</text>
</comment>
<dbReference type="GO" id="GO:0071713">
    <property type="term" value="F:para-aminobenzoyl-glutamate hydrolase activity"/>
    <property type="evidence" value="ECO:0007669"/>
    <property type="project" value="TreeGrafter"/>
</dbReference>
<dbReference type="RefSeq" id="WP_271173115.1">
    <property type="nucleotide sequence ID" value="NZ_BSEJ01000006.1"/>
</dbReference>
<organism evidence="3 4">
    <name type="scientific">Microbacterium barkeri</name>
    <dbReference type="NCBI Taxonomy" id="33917"/>
    <lineage>
        <taxon>Bacteria</taxon>
        <taxon>Bacillati</taxon>
        <taxon>Actinomycetota</taxon>
        <taxon>Actinomycetes</taxon>
        <taxon>Micrococcales</taxon>
        <taxon>Microbacteriaceae</taxon>
        <taxon>Microbacterium</taxon>
    </lineage>
</organism>
<dbReference type="PANTHER" id="PTHR30575">
    <property type="entry name" value="PEPTIDASE M20"/>
    <property type="match status" value="1"/>
</dbReference>
<accession>A0A9W6LW42</accession>
<evidence type="ECO:0000259" key="2">
    <source>
        <dbReference type="Pfam" id="PF07687"/>
    </source>
</evidence>
<proteinExistence type="inferred from homology"/>
<keyword evidence="4" id="KW-1185">Reference proteome</keyword>
<dbReference type="PIRSF" id="PIRSF037226">
    <property type="entry name" value="Amidohydrolase_ACY1L2_prd"/>
    <property type="match status" value="1"/>
</dbReference>
<dbReference type="GO" id="GO:0046657">
    <property type="term" value="P:folic acid catabolic process"/>
    <property type="evidence" value="ECO:0007669"/>
    <property type="project" value="TreeGrafter"/>
</dbReference>
<dbReference type="InterPro" id="IPR036264">
    <property type="entry name" value="Bact_exopeptidase_dim_dom"/>
</dbReference>
<evidence type="ECO:0000313" key="3">
    <source>
        <dbReference type="EMBL" id="GLJ61404.1"/>
    </source>
</evidence>
<dbReference type="InterPro" id="IPR017439">
    <property type="entry name" value="Amidohydrolase"/>
</dbReference>
<sequence>MTQPDTSDIAGALKRLRPLVHARRDLLVDVAADIHAHPEIRFTEVHAAERLSRELETAGFAVQRGFAGLDTAFVARWSSAAEDEPAPRIAVFCEYDALEGIGHGCGHNLIAAAGLGAGLALKDALEGSSTRAHVVVVGSPGEEGAAGKVPMIEGGVLDGIDAAIMIHPSNEDSVVNFTLSRVALDVTFTGRAAHAAVSPELGVNALDAATLALSAIGLLRQQMLPSDRVHGIITDGGQAPNIIPERSALRVFVRSETRAHLMDDLVPRVTACFEGAAIATGCSVEIAENTPAYHSLITNSVLGALADAAMRGLGRVPEATPPTKGSTDMGNVSQVVPAIHPVLLLDRDATPHSHDFAAAADGEAAEGVVLDGALLLAATALVAFERPELVEAAQDAFDQRIR</sequence>
<reference evidence="3" key="2">
    <citation type="submission" date="2023-01" db="EMBL/GenBank/DDBJ databases">
        <authorList>
            <person name="Sun Q."/>
            <person name="Evtushenko L."/>
        </authorList>
    </citation>
    <scope>NUCLEOTIDE SEQUENCE</scope>
    <source>
        <strain evidence="3">VKM Ac-1020</strain>
    </source>
</reference>
<dbReference type="Proteomes" id="UP001142462">
    <property type="component" value="Unassembled WGS sequence"/>
</dbReference>
<dbReference type="Pfam" id="PF07687">
    <property type="entry name" value="M20_dimer"/>
    <property type="match status" value="1"/>
</dbReference>